<keyword evidence="4" id="KW-1185">Reference proteome</keyword>
<dbReference type="CDD" id="cd07814">
    <property type="entry name" value="SRPBCC_CalC_Aha1-like"/>
    <property type="match status" value="1"/>
</dbReference>
<dbReference type="InterPro" id="IPR023393">
    <property type="entry name" value="START-like_dom_sf"/>
</dbReference>
<dbReference type="SUPFAM" id="SSF55961">
    <property type="entry name" value="Bet v1-like"/>
    <property type="match status" value="1"/>
</dbReference>
<dbReference type="EMBL" id="CP032382">
    <property type="protein sequence ID" value="AYB33608.1"/>
    <property type="molecule type" value="Genomic_DNA"/>
</dbReference>
<dbReference type="KEGG" id="chk:D4L85_24830"/>
<reference evidence="4" key="1">
    <citation type="submission" date="2018-09" db="EMBL/GenBank/DDBJ databases">
        <title>Chryseolinea sp. KIS68-18 isolated from soil.</title>
        <authorList>
            <person name="Weon H.-Y."/>
            <person name="Kwon S.-W."/>
            <person name="Lee S.A."/>
        </authorList>
    </citation>
    <scope>NUCLEOTIDE SEQUENCE [LARGE SCALE GENOMIC DNA]</scope>
    <source>
        <strain evidence="4">KIS68-18</strain>
    </source>
</reference>
<protein>
    <submittedName>
        <fullName evidence="3">SRPBCC domain-containing protein</fullName>
    </submittedName>
</protein>
<organism evidence="3 4">
    <name type="scientific">Chryseolinea soli</name>
    <dbReference type="NCBI Taxonomy" id="2321403"/>
    <lineage>
        <taxon>Bacteria</taxon>
        <taxon>Pseudomonadati</taxon>
        <taxon>Bacteroidota</taxon>
        <taxon>Cytophagia</taxon>
        <taxon>Cytophagales</taxon>
        <taxon>Fulvivirgaceae</taxon>
        <taxon>Chryseolinea</taxon>
    </lineage>
</organism>
<evidence type="ECO:0000313" key="3">
    <source>
        <dbReference type="EMBL" id="AYB33608.1"/>
    </source>
</evidence>
<accession>A0A385SY08</accession>
<evidence type="ECO:0000259" key="2">
    <source>
        <dbReference type="Pfam" id="PF08327"/>
    </source>
</evidence>
<dbReference type="OrthoDB" id="9795306at2"/>
<dbReference type="Proteomes" id="UP000266183">
    <property type="component" value="Chromosome"/>
</dbReference>
<sequence length="171" mass="19709">MNNNLLFDFTVDKAAKTVFITREFDADLDLVWDAFTKAEFLDQWNAPAPFTAKTKAMDFRVGGRRFYAMISPEGNERWAIQRYTSISPKTNFKMFNAFADKDENPELPGSEWDYTFSEQNGPDGYPVTKVNITIYNESLARMEKMIEMGFTEGFKMIMTNLENLLASLSQK</sequence>
<dbReference type="AlphaFoldDB" id="A0A385SY08"/>
<evidence type="ECO:0000313" key="4">
    <source>
        <dbReference type="Proteomes" id="UP000266183"/>
    </source>
</evidence>
<dbReference type="InterPro" id="IPR013538">
    <property type="entry name" value="ASHA1/2-like_C"/>
</dbReference>
<evidence type="ECO:0000256" key="1">
    <source>
        <dbReference type="ARBA" id="ARBA00006817"/>
    </source>
</evidence>
<proteinExistence type="inferred from homology"/>
<gene>
    <name evidence="3" type="ORF">D4L85_24830</name>
</gene>
<dbReference type="Pfam" id="PF08327">
    <property type="entry name" value="AHSA1"/>
    <property type="match status" value="1"/>
</dbReference>
<feature type="domain" description="Activator of Hsp90 ATPase homologue 1/2-like C-terminal" evidence="2">
    <location>
        <begin position="26"/>
        <end position="165"/>
    </location>
</feature>
<comment type="similarity">
    <text evidence="1">Belongs to the AHA1 family.</text>
</comment>
<dbReference type="RefSeq" id="WP_119756842.1">
    <property type="nucleotide sequence ID" value="NZ_CP032382.1"/>
</dbReference>
<dbReference type="Gene3D" id="3.30.530.20">
    <property type="match status" value="1"/>
</dbReference>
<name>A0A385SY08_9BACT</name>